<sequence>MNTVERSPVEQYKRETEERARRDVAEKWKELSQVVQYNRETEARARQDVAEKLKEISQFVQAQAASQENSLREYKRASVSQMEYKVKDLETELKSFTFLMKKNWKNTDNCTWKS</sequence>
<accession>A0AC58Q1X1</accession>
<protein>
    <submittedName>
        <fullName evidence="2">Ankyrin repeat domain-containing protein 26-like</fullName>
    </submittedName>
</protein>
<name>A0AC58Q1X1_CAMBA</name>
<dbReference type="Proteomes" id="UP001732780">
    <property type="component" value="Unplaced"/>
</dbReference>
<proteinExistence type="predicted"/>
<evidence type="ECO:0000313" key="2">
    <source>
        <dbReference type="RefSeq" id="XP_074216229.1"/>
    </source>
</evidence>
<organism evidence="1 2">
    <name type="scientific">Camelus bactrianus</name>
    <name type="common">Bactrian camel</name>
    <dbReference type="NCBI Taxonomy" id="9837"/>
    <lineage>
        <taxon>Eukaryota</taxon>
        <taxon>Metazoa</taxon>
        <taxon>Chordata</taxon>
        <taxon>Craniata</taxon>
        <taxon>Vertebrata</taxon>
        <taxon>Euteleostomi</taxon>
        <taxon>Mammalia</taxon>
        <taxon>Eutheria</taxon>
        <taxon>Laurasiatheria</taxon>
        <taxon>Artiodactyla</taxon>
        <taxon>Tylopoda</taxon>
        <taxon>Camelidae</taxon>
        <taxon>Camelus</taxon>
    </lineage>
</organism>
<dbReference type="RefSeq" id="XP_074216229.1">
    <property type="nucleotide sequence ID" value="XM_074360128.1"/>
</dbReference>
<reference evidence="2" key="1">
    <citation type="submission" date="2025-08" db="UniProtKB">
        <authorList>
            <consortium name="RefSeq"/>
        </authorList>
    </citation>
    <scope>IDENTIFICATION</scope>
    <source>
        <tissue evidence="2">Blood</tissue>
    </source>
</reference>
<gene>
    <name evidence="2" type="primary">LOC141576701</name>
</gene>
<evidence type="ECO:0000313" key="1">
    <source>
        <dbReference type="Proteomes" id="UP001732780"/>
    </source>
</evidence>
<keyword evidence="1" id="KW-1185">Reference proteome</keyword>